<evidence type="ECO:0000256" key="3">
    <source>
        <dbReference type="ARBA" id="ARBA00023015"/>
    </source>
</evidence>
<evidence type="ECO:0000313" key="9">
    <source>
        <dbReference type="Proteomes" id="UP001161247"/>
    </source>
</evidence>
<dbReference type="GO" id="GO:0016592">
    <property type="term" value="C:mediator complex"/>
    <property type="evidence" value="ECO:0007669"/>
    <property type="project" value="InterPro"/>
</dbReference>
<feature type="region of interest" description="Disordered" evidence="7">
    <location>
        <begin position="348"/>
        <end position="375"/>
    </location>
</feature>
<accession>A0AAV1CZL6</accession>
<organism evidence="8 9">
    <name type="scientific">Oldenlandia corymbosa var. corymbosa</name>
    <dbReference type="NCBI Taxonomy" id="529605"/>
    <lineage>
        <taxon>Eukaryota</taxon>
        <taxon>Viridiplantae</taxon>
        <taxon>Streptophyta</taxon>
        <taxon>Embryophyta</taxon>
        <taxon>Tracheophyta</taxon>
        <taxon>Spermatophyta</taxon>
        <taxon>Magnoliopsida</taxon>
        <taxon>eudicotyledons</taxon>
        <taxon>Gunneridae</taxon>
        <taxon>Pentapetalae</taxon>
        <taxon>asterids</taxon>
        <taxon>lamiids</taxon>
        <taxon>Gentianales</taxon>
        <taxon>Rubiaceae</taxon>
        <taxon>Rubioideae</taxon>
        <taxon>Spermacoceae</taxon>
        <taxon>Hedyotis-Oldenlandia complex</taxon>
        <taxon>Oldenlandia</taxon>
    </lineage>
</organism>
<comment type="similarity">
    <text evidence="2 6">Belongs to the Mediator complex subunit 17 family.</text>
</comment>
<evidence type="ECO:0000256" key="7">
    <source>
        <dbReference type="SAM" id="MobiDB-lite"/>
    </source>
</evidence>
<comment type="subcellular location">
    <subcellularLocation>
        <location evidence="1 6">Nucleus</location>
    </subcellularLocation>
</comment>
<keyword evidence="4 6" id="KW-0804">Transcription</keyword>
<evidence type="ECO:0000256" key="4">
    <source>
        <dbReference type="ARBA" id="ARBA00023163"/>
    </source>
</evidence>
<dbReference type="GO" id="GO:0006357">
    <property type="term" value="P:regulation of transcription by RNA polymerase II"/>
    <property type="evidence" value="ECO:0007669"/>
    <property type="project" value="InterPro"/>
</dbReference>
<gene>
    <name evidence="6" type="primary">MED17</name>
    <name evidence="8" type="ORF">OLC1_LOCUS10077</name>
</gene>
<dbReference type="GO" id="GO:0070847">
    <property type="term" value="C:core mediator complex"/>
    <property type="evidence" value="ECO:0007669"/>
    <property type="project" value="TreeGrafter"/>
</dbReference>
<reference evidence="8" key="1">
    <citation type="submission" date="2023-03" db="EMBL/GenBank/DDBJ databases">
        <authorList>
            <person name="Julca I."/>
        </authorList>
    </citation>
    <scope>NUCLEOTIDE SEQUENCE</scope>
</reference>
<keyword evidence="3 6" id="KW-0805">Transcription regulation</keyword>
<dbReference type="GO" id="GO:0003712">
    <property type="term" value="F:transcription coregulator activity"/>
    <property type="evidence" value="ECO:0007669"/>
    <property type="project" value="InterPro"/>
</dbReference>
<dbReference type="EMBL" id="OX459120">
    <property type="protein sequence ID" value="CAI9100179.1"/>
    <property type="molecule type" value="Genomic_DNA"/>
</dbReference>
<keyword evidence="6" id="KW-0010">Activator</keyword>
<sequence>MDGDLEISIDKLPIKRVEFIEENGAERFPPDVGHDEKKVELIRKIDFAWAVEREEDKQQEPASKKKKVSDAAKEKETSSTGANQPWQWQSLVENLQLAHQELSVIIDLINTVEANDAVTVASMTKPKQLPNEHLSDLAVSTATKLQCFQHLGKYLKQSSKALQKQVTREARFYGALIRLQQNWKVKRHRLVAGASANEGFYLDLVDNSLNDPAAVFRPSSLSTVRVERDSAGMLAVNLPPNSRRSLVFKFLGPHSFYNATNTSRSKEQAISEENVSDDASVRKTHKLIREVHLAIFSEQVFDLVNREAFNSSRNVNVTGIQENFLRLNIGQEASVSISLVQSSDGIQTGSNASTKNLETESLPMELSDEEEQKPKKSAHSIQTNFAIYLEHLFHEHVLVKAKNRAASFGRINVHVQPGKDNMNLLGHFNLSLAHRIFSAKVLTALETLVDGIPYVRLISHPSWHSRTSSWTICVEIPQSTLLAGSQTHISALTHMKTSKSQLSTKVLVIDDCISVEGEGAPNVIGLFKGKSETISPMNRYKCDLTDLPVILLQQIASQIIRWLHDEARSLGIKASRDFLSLSFELEQGEILSVVAHVDPEDAQGCVSWWLVMEDGFAEENKFQMDMTNSESATRKFLGYLPLDALHATLFDLVDLCAGGGAR</sequence>
<evidence type="ECO:0000256" key="5">
    <source>
        <dbReference type="ARBA" id="ARBA00023242"/>
    </source>
</evidence>
<dbReference type="Pfam" id="PF10156">
    <property type="entry name" value="Med17"/>
    <property type="match status" value="1"/>
</dbReference>
<name>A0AAV1CZL6_OLDCO</name>
<evidence type="ECO:0000313" key="8">
    <source>
        <dbReference type="EMBL" id="CAI9100179.1"/>
    </source>
</evidence>
<evidence type="ECO:0000256" key="1">
    <source>
        <dbReference type="ARBA" id="ARBA00004123"/>
    </source>
</evidence>
<protein>
    <recommendedName>
        <fullName evidence="6">Mediator of RNA polymerase II transcription subunit 17</fullName>
    </recommendedName>
    <alternativeName>
        <fullName evidence="6">Mediator complex subunit 17</fullName>
    </alternativeName>
</protein>
<comment type="subunit">
    <text evidence="6">Component of the Mediator complex.</text>
</comment>
<dbReference type="InterPro" id="IPR019313">
    <property type="entry name" value="Mediator_Med17"/>
</dbReference>
<dbReference type="PANTHER" id="PTHR13114:SF7">
    <property type="entry name" value="MEDIATOR OF RNA POLYMERASE II TRANSCRIPTION SUBUNIT 17"/>
    <property type="match status" value="1"/>
</dbReference>
<keyword evidence="9" id="KW-1185">Reference proteome</keyword>
<comment type="function">
    <text evidence="6">Component of the Mediator complex, a coactivator involved in the regulated transcription of nearly all RNA polymerase II-dependent genes. Mediator functions as a bridge to convey information from gene-specific regulatory proteins to the basal RNA polymerase II transcription machinery. Mediator is recruited to promoters by direct interactions with regulatory proteins and serves as a scaffold for the assembly of a functional preinitiation complex with RNA polymerase II and the general transcription factors.</text>
</comment>
<feature type="compositionally biased region" description="Basic and acidic residues" evidence="7">
    <location>
        <begin position="53"/>
        <end position="77"/>
    </location>
</feature>
<dbReference type="AlphaFoldDB" id="A0AAV1CZL6"/>
<evidence type="ECO:0000256" key="6">
    <source>
        <dbReference type="RuleBase" id="RU364140"/>
    </source>
</evidence>
<dbReference type="Proteomes" id="UP001161247">
    <property type="component" value="Chromosome 3"/>
</dbReference>
<evidence type="ECO:0000256" key="2">
    <source>
        <dbReference type="ARBA" id="ARBA00005635"/>
    </source>
</evidence>
<dbReference type="PANTHER" id="PTHR13114">
    <property type="entry name" value="MEDIATOR OF RNA POLYMERASE II TRANSCRIPTION SUBUNIT 17"/>
    <property type="match status" value="1"/>
</dbReference>
<proteinExistence type="inferred from homology"/>
<feature type="region of interest" description="Disordered" evidence="7">
    <location>
        <begin position="53"/>
        <end position="84"/>
    </location>
</feature>
<keyword evidence="5 6" id="KW-0539">Nucleus</keyword>